<gene>
    <name evidence="1" type="ORF">UU41_C0054G0005</name>
</gene>
<dbReference type="Proteomes" id="UP000034961">
    <property type="component" value="Unassembled WGS sequence"/>
</dbReference>
<evidence type="ECO:0000313" key="1">
    <source>
        <dbReference type="EMBL" id="KKR90869.1"/>
    </source>
</evidence>
<dbReference type="AlphaFoldDB" id="A0A0G0UQ18"/>
<name>A0A0G0UQ18_9BACT</name>
<reference evidence="1 2" key="1">
    <citation type="journal article" date="2015" name="Nature">
        <title>rRNA introns, odd ribosomes, and small enigmatic genomes across a large radiation of phyla.</title>
        <authorList>
            <person name="Brown C.T."/>
            <person name="Hug L.A."/>
            <person name="Thomas B.C."/>
            <person name="Sharon I."/>
            <person name="Castelle C.J."/>
            <person name="Singh A."/>
            <person name="Wilkins M.J."/>
            <person name="Williams K.H."/>
            <person name="Banfield J.F."/>
        </authorList>
    </citation>
    <scope>NUCLEOTIDE SEQUENCE [LARGE SCALE GENOMIC DNA]</scope>
</reference>
<evidence type="ECO:0000313" key="2">
    <source>
        <dbReference type="Proteomes" id="UP000034961"/>
    </source>
</evidence>
<protein>
    <submittedName>
        <fullName evidence="1">Uncharacterized protein</fullName>
    </submittedName>
</protein>
<comment type="caution">
    <text evidence="1">The sequence shown here is derived from an EMBL/GenBank/DDBJ whole genome shotgun (WGS) entry which is preliminary data.</text>
</comment>
<proteinExistence type="predicted"/>
<organism evidence="1 2">
    <name type="scientific">Candidatus Roizmanbacteria bacterium GW2011_GWA1_41_13</name>
    <dbReference type="NCBI Taxonomy" id="1618474"/>
    <lineage>
        <taxon>Bacteria</taxon>
        <taxon>Candidatus Roizmaniibacteriota</taxon>
    </lineage>
</organism>
<dbReference type="EMBL" id="LCAN01000054">
    <property type="protein sequence ID" value="KKR90869.1"/>
    <property type="molecule type" value="Genomic_DNA"/>
</dbReference>
<sequence>MKTIEERESDEYLAEIFISRINLYQLTNTELFAPSDAGMKHARNYLAGEFVRRKAIEELTQMAENNGEYGKKWIVLNGVFEEGYEKYLDNNYLATWALAEIANRMQEAQQINLGETTTS</sequence>
<accession>A0A0G0UQ18</accession>